<dbReference type="AlphaFoldDB" id="A0A448XFL5"/>
<dbReference type="SUPFAM" id="SSF57424">
    <property type="entry name" value="LDL receptor-like module"/>
    <property type="match status" value="1"/>
</dbReference>
<organism evidence="3 4">
    <name type="scientific">Protopolystoma xenopodis</name>
    <dbReference type="NCBI Taxonomy" id="117903"/>
    <lineage>
        <taxon>Eukaryota</taxon>
        <taxon>Metazoa</taxon>
        <taxon>Spiralia</taxon>
        <taxon>Lophotrochozoa</taxon>
        <taxon>Platyhelminthes</taxon>
        <taxon>Monogenea</taxon>
        <taxon>Polyopisthocotylea</taxon>
        <taxon>Polystomatidea</taxon>
        <taxon>Polystomatidae</taxon>
        <taxon>Protopolystoma</taxon>
    </lineage>
</organism>
<evidence type="ECO:0000256" key="1">
    <source>
        <dbReference type="ARBA" id="ARBA00023157"/>
    </source>
</evidence>
<dbReference type="Proteomes" id="UP000784294">
    <property type="component" value="Unassembled WGS sequence"/>
</dbReference>
<accession>A0A448XFL5</accession>
<name>A0A448XFL5_9PLAT</name>
<keyword evidence="4" id="KW-1185">Reference proteome</keyword>
<dbReference type="OrthoDB" id="6284657at2759"/>
<dbReference type="Gene3D" id="2.60.40.10">
    <property type="entry name" value="Immunoglobulins"/>
    <property type="match status" value="1"/>
</dbReference>
<dbReference type="SMART" id="SM00192">
    <property type="entry name" value="LDLa"/>
    <property type="match status" value="1"/>
</dbReference>
<dbReference type="CDD" id="cd00112">
    <property type="entry name" value="LDLa"/>
    <property type="match status" value="1"/>
</dbReference>
<reference evidence="3" key="1">
    <citation type="submission" date="2018-11" db="EMBL/GenBank/DDBJ databases">
        <authorList>
            <consortium name="Pathogen Informatics"/>
        </authorList>
    </citation>
    <scope>NUCLEOTIDE SEQUENCE</scope>
</reference>
<dbReference type="SMART" id="SM00409">
    <property type="entry name" value="IG"/>
    <property type="match status" value="1"/>
</dbReference>
<dbReference type="Pfam" id="PF00057">
    <property type="entry name" value="Ldl_recept_a"/>
    <property type="match status" value="1"/>
</dbReference>
<dbReference type="InterPro" id="IPR036055">
    <property type="entry name" value="LDL_receptor-like_sf"/>
</dbReference>
<evidence type="ECO:0000259" key="2">
    <source>
        <dbReference type="PROSITE" id="PS50835"/>
    </source>
</evidence>
<keyword evidence="1" id="KW-1015">Disulfide bond</keyword>
<dbReference type="SMART" id="SM00408">
    <property type="entry name" value="IGc2"/>
    <property type="match status" value="1"/>
</dbReference>
<dbReference type="SUPFAM" id="SSF48726">
    <property type="entry name" value="Immunoglobulin"/>
    <property type="match status" value="1"/>
</dbReference>
<dbReference type="Pfam" id="PF13927">
    <property type="entry name" value="Ig_3"/>
    <property type="match status" value="1"/>
</dbReference>
<sequence>MIISNFLMYQVHGSTMAEEARLEPSPYDTCNGTHYICPSSRRPIARAFLCDGDVDCMEDQADETNCGGPHVVEPSRVEHRLGLEGGQLTLRCVVQGYPPATINWRYNWGYLPDGLAYRTNTTMINCNLVISELTLTKLDGSASGMYTCEAVGKQRVLAPDFTVNVAT</sequence>
<proteinExistence type="predicted"/>
<dbReference type="PROSITE" id="PS50835">
    <property type="entry name" value="IG_LIKE"/>
    <property type="match status" value="1"/>
</dbReference>
<dbReference type="Gene3D" id="4.10.400.10">
    <property type="entry name" value="Low-density Lipoprotein Receptor"/>
    <property type="match status" value="1"/>
</dbReference>
<dbReference type="InterPro" id="IPR007110">
    <property type="entry name" value="Ig-like_dom"/>
</dbReference>
<feature type="domain" description="Ig-like" evidence="2">
    <location>
        <begin position="69"/>
        <end position="158"/>
    </location>
</feature>
<dbReference type="InterPro" id="IPR036179">
    <property type="entry name" value="Ig-like_dom_sf"/>
</dbReference>
<dbReference type="InterPro" id="IPR002172">
    <property type="entry name" value="LDrepeatLR_classA_rpt"/>
</dbReference>
<dbReference type="EMBL" id="CAAALY010249638">
    <property type="protein sequence ID" value="VEL35350.1"/>
    <property type="molecule type" value="Genomic_DNA"/>
</dbReference>
<comment type="caution">
    <text evidence="3">The sequence shown here is derived from an EMBL/GenBank/DDBJ whole genome shotgun (WGS) entry which is preliminary data.</text>
</comment>
<evidence type="ECO:0000313" key="3">
    <source>
        <dbReference type="EMBL" id="VEL35350.1"/>
    </source>
</evidence>
<protein>
    <recommendedName>
        <fullName evidence="2">Ig-like domain-containing protein</fullName>
    </recommendedName>
</protein>
<evidence type="ECO:0000313" key="4">
    <source>
        <dbReference type="Proteomes" id="UP000784294"/>
    </source>
</evidence>
<dbReference type="InterPro" id="IPR003598">
    <property type="entry name" value="Ig_sub2"/>
</dbReference>
<dbReference type="InterPro" id="IPR013783">
    <property type="entry name" value="Ig-like_fold"/>
</dbReference>
<gene>
    <name evidence="3" type="ORF">PXEA_LOCUS28790</name>
</gene>
<dbReference type="InterPro" id="IPR003599">
    <property type="entry name" value="Ig_sub"/>
</dbReference>